<evidence type="ECO:0000313" key="3">
    <source>
        <dbReference type="Proteomes" id="UP000092583"/>
    </source>
</evidence>
<sequence>MSISGGYTDAHPTDDEMFKRRYVAIQDVINELEDENNLIAYRIAKMRKDRIDKEVAVQKQQQQLQKEKERKNAKQSKSTSKAKPKSKTQIKSEVETEVESETNEREVDIVDVDVEGNKNELEQRNEDVQVEEIGKKGDIVNDQQRSSIPQDLDQDQNQNHKSSSPISHENSKGTGDIESLREEDEDVEMDDY</sequence>
<keyword evidence="3" id="KW-1185">Reference proteome</keyword>
<dbReference type="OrthoDB" id="2565288at2759"/>
<dbReference type="Proteomes" id="UP000092583">
    <property type="component" value="Unassembled WGS sequence"/>
</dbReference>
<name>A0A1B9IXB0_9TREE</name>
<feature type="region of interest" description="Disordered" evidence="1">
    <location>
        <begin position="54"/>
        <end position="192"/>
    </location>
</feature>
<protein>
    <submittedName>
        <fullName evidence="2">Uncharacterized protein</fullName>
    </submittedName>
</protein>
<dbReference type="EMBL" id="KI669460">
    <property type="protein sequence ID" value="OCF60177.1"/>
    <property type="molecule type" value="Genomic_DNA"/>
</dbReference>
<dbReference type="AlphaFoldDB" id="A0A1B9IXB0"/>
<organism evidence="2 3">
    <name type="scientific">Kwoniella mangroviensis CBS 10435</name>
    <dbReference type="NCBI Taxonomy" id="1331196"/>
    <lineage>
        <taxon>Eukaryota</taxon>
        <taxon>Fungi</taxon>
        <taxon>Dikarya</taxon>
        <taxon>Basidiomycota</taxon>
        <taxon>Agaricomycotina</taxon>
        <taxon>Tremellomycetes</taxon>
        <taxon>Tremellales</taxon>
        <taxon>Cryptococcaceae</taxon>
        <taxon>Kwoniella</taxon>
    </lineage>
</organism>
<accession>A0A1B9IXB0</accession>
<evidence type="ECO:0000313" key="2">
    <source>
        <dbReference type="EMBL" id="OCF60177.1"/>
    </source>
</evidence>
<evidence type="ECO:0000256" key="1">
    <source>
        <dbReference type="SAM" id="MobiDB-lite"/>
    </source>
</evidence>
<reference evidence="3" key="2">
    <citation type="submission" date="2013-12" db="EMBL/GenBank/DDBJ databases">
        <title>Evolution of pathogenesis and genome organization in the Tremellales.</title>
        <authorList>
            <person name="Cuomo C."/>
            <person name="Litvintseva A."/>
            <person name="Heitman J."/>
            <person name="Chen Y."/>
            <person name="Sun S."/>
            <person name="Springer D."/>
            <person name="Dromer F."/>
            <person name="Young S."/>
            <person name="Zeng Q."/>
            <person name="Chapman S."/>
            <person name="Gujja S."/>
            <person name="Saif S."/>
            <person name="Birren B."/>
        </authorList>
    </citation>
    <scope>NUCLEOTIDE SEQUENCE [LARGE SCALE GENOMIC DNA]</scope>
    <source>
        <strain evidence="3">CBS 10435</strain>
    </source>
</reference>
<feature type="compositionally biased region" description="Polar residues" evidence="1">
    <location>
        <begin position="141"/>
        <end position="168"/>
    </location>
</feature>
<reference evidence="2 3" key="1">
    <citation type="submission" date="2013-07" db="EMBL/GenBank/DDBJ databases">
        <title>The Genome Sequence of Kwoniella mangroviensis CBS10435.</title>
        <authorList>
            <consortium name="The Broad Institute Genome Sequencing Platform"/>
            <person name="Cuomo C."/>
            <person name="Litvintseva A."/>
            <person name="Chen Y."/>
            <person name="Heitman J."/>
            <person name="Sun S."/>
            <person name="Springer D."/>
            <person name="Dromer F."/>
            <person name="Young S.K."/>
            <person name="Zeng Q."/>
            <person name="Gargeya S."/>
            <person name="Fitzgerald M."/>
            <person name="Abouelleil A."/>
            <person name="Alvarado L."/>
            <person name="Berlin A.M."/>
            <person name="Chapman S.B."/>
            <person name="Dewar J."/>
            <person name="Goldberg J."/>
            <person name="Griggs A."/>
            <person name="Gujja S."/>
            <person name="Hansen M."/>
            <person name="Howarth C."/>
            <person name="Imamovic A."/>
            <person name="Larimer J."/>
            <person name="McCowan C."/>
            <person name="Murphy C."/>
            <person name="Pearson M."/>
            <person name="Priest M."/>
            <person name="Roberts A."/>
            <person name="Saif S."/>
            <person name="Shea T."/>
            <person name="Sykes S."/>
            <person name="Wortman J."/>
            <person name="Nusbaum C."/>
            <person name="Birren B."/>
        </authorList>
    </citation>
    <scope>NUCLEOTIDE SEQUENCE [LARGE SCALE GENOMIC DNA]</scope>
    <source>
        <strain evidence="2 3">CBS 10435</strain>
    </source>
</reference>
<feature type="compositionally biased region" description="Basic and acidic residues" evidence="1">
    <location>
        <begin position="115"/>
        <end position="139"/>
    </location>
</feature>
<gene>
    <name evidence="2" type="ORF">L486_02857</name>
</gene>
<proteinExistence type="predicted"/>
<feature type="compositionally biased region" description="Acidic residues" evidence="1">
    <location>
        <begin position="181"/>
        <end position="192"/>
    </location>
</feature>